<sequence length="130" mass="14879">MTEETAMQELEKRPLFKSIFRGLCQKCPNCGEGKIYRRYLKATDSCAVCGETLSHIRTDDFGPWLTIIILSHFVFPTIILLETYWTPPWWQTALVMLGMACALVPMILPFSKGAILGLMWALRIRGDEQH</sequence>
<feature type="transmembrane region" description="Helical" evidence="1">
    <location>
        <begin position="61"/>
        <end position="81"/>
    </location>
</feature>
<dbReference type="RefSeq" id="WP_115934557.1">
    <property type="nucleotide sequence ID" value="NZ_QRDW01000001.1"/>
</dbReference>
<dbReference type="AlphaFoldDB" id="A0A3D9HVK1"/>
<keyword evidence="1" id="KW-0812">Transmembrane</keyword>
<feature type="transmembrane region" description="Helical" evidence="1">
    <location>
        <begin position="93"/>
        <end position="122"/>
    </location>
</feature>
<evidence type="ECO:0000313" key="2">
    <source>
        <dbReference type="EMBL" id="RED53411.1"/>
    </source>
</evidence>
<name>A0A3D9HVK1_9PROT</name>
<dbReference type="Pfam" id="PF06170">
    <property type="entry name" value="DUF983"/>
    <property type="match status" value="1"/>
</dbReference>
<evidence type="ECO:0000256" key="1">
    <source>
        <dbReference type="SAM" id="Phobius"/>
    </source>
</evidence>
<organism evidence="2 3">
    <name type="scientific">Aestuariispira insulae</name>
    <dbReference type="NCBI Taxonomy" id="1461337"/>
    <lineage>
        <taxon>Bacteria</taxon>
        <taxon>Pseudomonadati</taxon>
        <taxon>Pseudomonadota</taxon>
        <taxon>Alphaproteobacteria</taxon>
        <taxon>Rhodospirillales</taxon>
        <taxon>Kiloniellaceae</taxon>
        <taxon>Aestuariispira</taxon>
    </lineage>
</organism>
<protein>
    <submittedName>
        <fullName evidence="2">Uncharacterized protein (DUF983 family)</fullName>
    </submittedName>
</protein>
<evidence type="ECO:0000313" key="3">
    <source>
        <dbReference type="Proteomes" id="UP000256845"/>
    </source>
</evidence>
<keyword evidence="3" id="KW-1185">Reference proteome</keyword>
<gene>
    <name evidence="2" type="ORF">DFP90_101199</name>
</gene>
<dbReference type="InterPro" id="IPR009325">
    <property type="entry name" value="DUF983"/>
</dbReference>
<dbReference type="EMBL" id="QRDW01000001">
    <property type="protein sequence ID" value="RED53411.1"/>
    <property type="molecule type" value="Genomic_DNA"/>
</dbReference>
<reference evidence="2 3" key="1">
    <citation type="submission" date="2018-07" db="EMBL/GenBank/DDBJ databases">
        <title>Genomic Encyclopedia of Type Strains, Phase III (KMG-III): the genomes of soil and plant-associated and newly described type strains.</title>
        <authorList>
            <person name="Whitman W."/>
        </authorList>
    </citation>
    <scope>NUCLEOTIDE SEQUENCE [LARGE SCALE GENOMIC DNA]</scope>
    <source>
        <strain evidence="2 3">CECT 8488</strain>
    </source>
</reference>
<proteinExistence type="predicted"/>
<dbReference type="OrthoDB" id="9799456at2"/>
<comment type="caution">
    <text evidence="2">The sequence shown here is derived from an EMBL/GenBank/DDBJ whole genome shotgun (WGS) entry which is preliminary data.</text>
</comment>
<dbReference type="Proteomes" id="UP000256845">
    <property type="component" value="Unassembled WGS sequence"/>
</dbReference>
<keyword evidence="1" id="KW-0472">Membrane</keyword>
<accession>A0A3D9HVK1</accession>
<keyword evidence="1" id="KW-1133">Transmembrane helix</keyword>